<dbReference type="Gene3D" id="3.10.450.50">
    <property type="match status" value="1"/>
</dbReference>
<dbReference type="PATRIC" id="fig|1300342.3.peg.3526"/>
<reference evidence="3 4" key="1">
    <citation type="submission" date="2016-04" db="EMBL/GenBank/DDBJ databases">
        <title>Complete genome sequence of Dokdonella koreensis DS-123T.</title>
        <authorList>
            <person name="Kim J.F."/>
            <person name="Lee H."/>
            <person name="Kwak M.-J."/>
        </authorList>
    </citation>
    <scope>NUCLEOTIDE SEQUENCE [LARGE SCALE GENOMIC DNA]</scope>
    <source>
        <strain evidence="3 4">DS-123</strain>
    </source>
</reference>
<proteinExistence type="predicted"/>
<evidence type="ECO:0000256" key="1">
    <source>
        <dbReference type="SAM" id="MobiDB-lite"/>
    </source>
</evidence>
<gene>
    <name evidence="3" type="ORF">I596_3607</name>
</gene>
<dbReference type="Proteomes" id="UP000076830">
    <property type="component" value="Chromosome"/>
</dbReference>
<dbReference type="AlphaFoldDB" id="A0A160DXW6"/>
<dbReference type="SUPFAM" id="SSF54427">
    <property type="entry name" value="NTF2-like"/>
    <property type="match status" value="1"/>
</dbReference>
<dbReference type="KEGG" id="dko:I596_3607"/>
<sequence length="129" mass="13614">MLRDYERAWRAGNAAALAALFAEDGFVLQSNRPPIRGRSAIRTAYEGNSGGSLRLRALAFSAGETTGYIIGAYGYGDGPGDTGKFTLTLRRAPGEPWLIFSDMDNANAPPRQRSAPGTPSPAELPAAGN</sequence>
<dbReference type="STRING" id="1300342.I596_3607"/>
<dbReference type="EMBL" id="CP015249">
    <property type="protein sequence ID" value="ANB19595.1"/>
    <property type="molecule type" value="Genomic_DNA"/>
</dbReference>
<dbReference type="InterPro" id="IPR027843">
    <property type="entry name" value="DUF4440"/>
</dbReference>
<feature type="region of interest" description="Disordered" evidence="1">
    <location>
        <begin position="101"/>
        <end position="129"/>
    </location>
</feature>
<evidence type="ECO:0000259" key="2">
    <source>
        <dbReference type="Pfam" id="PF14534"/>
    </source>
</evidence>
<evidence type="ECO:0000313" key="4">
    <source>
        <dbReference type="Proteomes" id="UP000076830"/>
    </source>
</evidence>
<dbReference type="InterPro" id="IPR032710">
    <property type="entry name" value="NTF2-like_dom_sf"/>
</dbReference>
<name>A0A160DXW6_9GAMM</name>
<dbReference type="Pfam" id="PF14534">
    <property type="entry name" value="DUF4440"/>
    <property type="match status" value="1"/>
</dbReference>
<organism evidence="3 4">
    <name type="scientific">Dokdonella koreensis DS-123</name>
    <dbReference type="NCBI Taxonomy" id="1300342"/>
    <lineage>
        <taxon>Bacteria</taxon>
        <taxon>Pseudomonadati</taxon>
        <taxon>Pseudomonadota</taxon>
        <taxon>Gammaproteobacteria</taxon>
        <taxon>Lysobacterales</taxon>
        <taxon>Rhodanobacteraceae</taxon>
        <taxon>Dokdonella</taxon>
    </lineage>
</organism>
<keyword evidence="4" id="KW-1185">Reference proteome</keyword>
<accession>A0A160DXW6</accession>
<evidence type="ECO:0000313" key="3">
    <source>
        <dbReference type="EMBL" id="ANB19595.1"/>
    </source>
</evidence>
<feature type="domain" description="DUF4440" evidence="2">
    <location>
        <begin position="3"/>
        <end position="99"/>
    </location>
</feature>
<protein>
    <recommendedName>
        <fullName evidence="2">DUF4440 domain-containing protein</fullName>
    </recommendedName>
</protein>